<accession>A0A4U5N272</accession>
<name>A0A4U5N272_STECR</name>
<dbReference type="EMBL" id="AZBU02000005">
    <property type="protein sequence ID" value="TKR76368.1"/>
    <property type="molecule type" value="Genomic_DNA"/>
</dbReference>
<evidence type="ECO:0000313" key="2">
    <source>
        <dbReference type="Proteomes" id="UP000298663"/>
    </source>
</evidence>
<gene>
    <name evidence="1" type="ORF">L596_017514</name>
</gene>
<evidence type="ECO:0000313" key="1">
    <source>
        <dbReference type="EMBL" id="TKR76368.1"/>
    </source>
</evidence>
<keyword evidence="2" id="KW-1185">Reference proteome</keyword>
<reference evidence="1 2" key="1">
    <citation type="journal article" date="2015" name="Genome Biol.">
        <title>Comparative genomics of Steinernema reveals deeply conserved gene regulatory networks.</title>
        <authorList>
            <person name="Dillman A.R."/>
            <person name="Macchietto M."/>
            <person name="Porter C.F."/>
            <person name="Rogers A."/>
            <person name="Williams B."/>
            <person name="Antoshechkin I."/>
            <person name="Lee M.M."/>
            <person name="Goodwin Z."/>
            <person name="Lu X."/>
            <person name="Lewis E.E."/>
            <person name="Goodrich-Blair H."/>
            <person name="Stock S.P."/>
            <person name="Adams B.J."/>
            <person name="Sternberg P.W."/>
            <person name="Mortazavi A."/>
        </authorList>
    </citation>
    <scope>NUCLEOTIDE SEQUENCE [LARGE SCALE GENOMIC DNA]</scope>
    <source>
        <strain evidence="1 2">ALL</strain>
    </source>
</reference>
<sequence length="148" mass="16878">MRRLWRIDKQDPEASEQLSKLENAVQSVRVQRQRLFSLSCSLTQRNRGSHKNDIPLAKNLLSASSDSMASLIFACSSPSLLIFQFFQHVFESACLDWAQADVVIGEPLVIKSIKRSTGRICKFFLKTFVQNTSQHQQYLDLRNANCSI</sequence>
<reference evidence="1 2" key="2">
    <citation type="journal article" date="2019" name="G3 (Bethesda)">
        <title>Hybrid Assembly of the Genome of the Entomopathogenic Nematode Steinernema carpocapsae Identifies the X-Chromosome.</title>
        <authorList>
            <person name="Serra L."/>
            <person name="Macchietto M."/>
            <person name="Macias-Munoz A."/>
            <person name="McGill C.J."/>
            <person name="Rodriguez I.M."/>
            <person name="Rodriguez B."/>
            <person name="Murad R."/>
            <person name="Mortazavi A."/>
        </authorList>
    </citation>
    <scope>NUCLEOTIDE SEQUENCE [LARGE SCALE GENOMIC DNA]</scope>
    <source>
        <strain evidence="1 2">ALL</strain>
    </source>
</reference>
<proteinExistence type="predicted"/>
<comment type="caution">
    <text evidence="1">The sequence shown here is derived from an EMBL/GenBank/DDBJ whole genome shotgun (WGS) entry which is preliminary data.</text>
</comment>
<organism evidence="1 2">
    <name type="scientific">Steinernema carpocapsae</name>
    <name type="common">Entomopathogenic nematode</name>
    <dbReference type="NCBI Taxonomy" id="34508"/>
    <lineage>
        <taxon>Eukaryota</taxon>
        <taxon>Metazoa</taxon>
        <taxon>Ecdysozoa</taxon>
        <taxon>Nematoda</taxon>
        <taxon>Chromadorea</taxon>
        <taxon>Rhabditida</taxon>
        <taxon>Tylenchina</taxon>
        <taxon>Panagrolaimomorpha</taxon>
        <taxon>Strongyloidoidea</taxon>
        <taxon>Steinernematidae</taxon>
        <taxon>Steinernema</taxon>
    </lineage>
</organism>
<dbReference type="AlphaFoldDB" id="A0A4U5N272"/>
<protein>
    <submittedName>
        <fullName evidence="1">Uncharacterized protein</fullName>
    </submittedName>
</protein>
<dbReference type="Proteomes" id="UP000298663">
    <property type="component" value="Unassembled WGS sequence"/>
</dbReference>